<dbReference type="EMBL" id="BX649607">
    <property type="protein sequence ID" value="CAF32120.1"/>
    <property type="molecule type" value="Genomic_DNA"/>
</dbReference>
<reference evidence="1" key="1">
    <citation type="journal article" date="2004" name="Fungal Genet. Biol.">
        <title>Insight into the genome of Aspergillus fumigatus: analysis of a 922 kb region encompassing the nitrate assimilation gene cluster.</title>
        <authorList>
            <person name="Pain A."/>
            <person name="Woodward J."/>
            <person name="Quail M.A."/>
            <person name="Anderson M.J."/>
            <person name="Clark R."/>
            <person name="Collins M."/>
            <person name="Fosker N."/>
            <person name="Fraser A."/>
            <person name="Harris D."/>
            <person name="Larke N."/>
            <person name="Murphy L."/>
            <person name="Humphray S."/>
            <person name="O'Neil S."/>
            <person name="Pertea M."/>
            <person name="Price C."/>
            <person name="Rabbinowitsch E."/>
            <person name="Rajandream M-A."/>
            <person name="Salzberg S."/>
            <person name="Saunders D."/>
            <person name="Seegar K."/>
            <person name="Sharp S."/>
            <person name="Warren T."/>
            <person name="Denning D.W."/>
            <person name="Barrell B."/>
            <person name="Hall N."/>
        </authorList>
    </citation>
    <scope>NUCLEOTIDE SEQUENCE</scope>
</reference>
<sequence length="54" mass="6030">MYSMARYWYLIAPVSWWATSLIVSGNKDIPNTLVATDRHAGALQYTNAIAKANN</sequence>
<dbReference type="AlphaFoldDB" id="Q6MY83"/>
<organism evidence="1">
    <name type="scientific">Aspergillus fumigatus</name>
    <name type="common">Neosartorya fumigata</name>
    <dbReference type="NCBI Taxonomy" id="746128"/>
    <lineage>
        <taxon>Eukaryota</taxon>
        <taxon>Fungi</taxon>
        <taxon>Dikarya</taxon>
        <taxon>Ascomycota</taxon>
        <taxon>Pezizomycotina</taxon>
        <taxon>Eurotiomycetes</taxon>
        <taxon>Eurotiomycetidae</taxon>
        <taxon>Eurotiales</taxon>
        <taxon>Aspergillaceae</taxon>
        <taxon>Aspergillus</taxon>
        <taxon>Aspergillus subgen. Fumigati</taxon>
    </lineage>
</organism>
<gene>
    <name evidence="1" type="ORF">AfA33H4.050</name>
</gene>
<evidence type="ECO:0000313" key="1">
    <source>
        <dbReference type="EMBL" id="CAF32120.1"/>
    </source>
</evidence>
<name>Q6MY83_ASPFM</name>
<proteinExistence type="predicted"/>
<protein>
    <submittedName>
        <fullName evidence="1">Uncharacterized protein</fullName>
    </submittedName>
</protein>
<accession>Q6MY83</accession>